<dbReference type="Proteomes" id="UP000664859">
    <property type="component" value="Unassembled WGS sequence"/>
</dbReference>
<dbReference type="AlphaFoldDB" id="A0A836CIG7"/>
<feature type="region of interest" description="Disordered" evidence="1">
    <location>
        <begin position="45"/>
        <end position="87"/>
    </location>
</feature>
<protein>
    <submittedName>
        <fullName evidence="2">Uncharacterized protein</fullName>
    </submittedName>
</protein>
<evidence type="ECO:0000313" key="3">
    <source>
        <dbReference type="Proteomes" id="UP000664859"/>
    </source>
</evidence>
<reference evidence="2" key="1">
    <citation type="submission" date="2021-02" db="EMBL/GenBank/DDBJ databases">
        <title>First Annotated Genome of the Yellow-green Alga Tribonema minus.</title>
        <authorList>
            <person name="Mahan K.M."/>
        </authorList>
    </citation>
    <scope>NUCLEOTIDE SEQUENCE</scope>
    <source>
        <strain evidence="2">UTEX B ZZ1240</strain>
    </source>
</reference>
<evidence type="ECO:0000313" key="2">
    <source>
        <dbReference type="EMBL" id="KAG5186729.1"/>
    </source>
</evidence>
<gene>
    <name evidence="2" type="ORF">JKP88DRAFT_254389</name>
</gene>
<organism evidence="2 3">
    <name type="scientific">Tribonema minus</name>
    <dbReference type="NCBI Taxonomy" id="303371"/>
    <lineage>
        <taxon>Eukaryota</taxon>
        <taxon>Sar</taxon>
        <taxon>Stramenopiles</taxon>
        <taxon>Ochrophyta</taxon>
        <taxon>PX clade</taxon>
        <taxon>Xanthophyceae</taxon>
        <taxon>Tribonematales</taxon>
        <taxon>Tribonemataceae</taxon>
        <taxon>Tribonema</taxon>
    </lineage>
</organism>
<evidence type="ECO:0000256" key="1">
    <source>
        <dbReference type="SAM" id="MobiDB-lite"/>
    </source>
</evidence>
<sequence>MKPHTACGSCKAAAGAVLVPADGSTAFNPACDRVRTLRRNLFRSTYTHPHQPPYSKAHNQPPYSKTHDQKAYNSAAHHSKTHSQAIHSKAFSTPHDCKTNHFNTNCCALCPAIFNTNRHANSWHPDTHSYR</sequence>
<dbReference type="EMBL" id="JAFCMP010000105">
    <property type="protein sequence ID" value="KAG5186729.1"/>
    <property type="molecule type" value="Genomic_DNA"/>
</dbReference>
<keyword evidence="3" id="KW-1185">Reference proteome</keyword>
<proteinExistence type="predicted"/>
<accession>A0A836CIG7</accession>
<name>A0A836CIG7_9STRA</name>
<comment type="caution">
    <text evidence="2">The sequence shown here is derived from an EMBL/GenBank/DDBJ whole genome shotgun (WGS) entry which is preliminary data.</text>
</comment>